<dbReference type="EMBL" id="PPTA01000001">
    <property type="protein sequence ID" value="TFB07196.1"/>
    <property type="molecule type" value="Genomic_DNA"/>
</dbReference>
<dbReference type="Proteomes" id="UP001642720">
    <property type="component" value="Unassembled WGS sequence"/>
</dbReference>
<reference evidence="2 3" key="1">
    <citation type="submission" date="2018-01" db="EMBL/GenBank/DDBJ databases">
        <title>Genome characterization of the sugarcane-associated fungus Trichoderma ghanense CCMA-1212 and their application in lignocelulose bioconversion.</title>
        <authorList>
            <person name="Steindorff A.S."/>
            <person name="Mendes T.D."/>
            <person name="Vilela E.S.D."/>
            <person name="Rodrigues D.S."/>
            <person name="Formighieri E.F."/>
            <person name="Melo I.S."/>
            <person name="Favaro L.C.L."/>
        </authorList>
    </citation>
    <scope>NUCLEOTIDE SEQUENCE [LARGE SCALE GENOMIC DNA]</scope>
    <source>
        <strain evidence="2 3">CCMA-1212</strain>
    </source>
</reference>
<protein>
    <submittedName>
        <fullName evidence="2">Uncharacterized protein</fullName>
    </submittedName>
</protein>
<dbReference type="RefSeq" id="XP_073563397.1">
    <property type="nucleotide sequence ID" value="XM_073698381.1"/>
</dbReference>
<dbReference type="GeneID" id="300572831"/>
<proteinExistence type="predicted"/>
<name>A0ABY2HHW1_9HYPO</name>
<sequence>MAPGTISPISSKRRPAGTALHRTRIAPHRDSKKHGSGSGSATATGDKADADSPIPDQHRRWFWPTPSNGVSPTAALEPRGPLCGFRDLCIRSTSSGTACTKTAPPAFVWARVSSVIACHDAFQRHPLIPPLRPRACSSASSRLCARAYTRQATQTQIDPLAVALPFLDGSASYCSRLTAAAAALPISIIAPNLPSQLAGSISISIAIATVIATATFDFDNIDPDPIRLHRELPLDERPWLRP</sequence>
<gene>
    <name evidence="2" type="ORF">CCMA1212_000938</name>
</gene>
<feature type="region of interest" description="Disordered" evidence="1">
    <location>
        <begin position="1"/>
        <end position="67"/>
    </location>
</feature>
<evidence type="ECO:0000313" key="3">
    <source>
        <dbReference type="Proteomes" id="UP001642720"/>
    </source>
</evidence>
<accession>A0ABY2HHW1</accession>
<feature type="compositionally biased region" description="Basic residues" evidence="1">
    <location>
        <begin position="11"/>
        <end position="35"/>
    </location>
</feature>
<evidence type="ECO:0000313" key="2">
    <source>
        <dbReference type="EMBL" id="TFB07196.1"/>
    </source>
</evidence>
<organism evidence="2 3">
    <name type="scientific">Trichoderma ghanense</name>
    <dbReference type="NCBI Taxonomy" id="65468"/>
    <lineage>
        <taxon>Eukaryota</taxon>
        <taxon>Fungi</taxon>
        <taxon>Dikarya</taxon>
        <taxon>Ascomycota</taxon>
        <taxon>Pezizomycotina</taxon>
        <taxon>Sordariomycetes</taxon>
        <taxon>Hypocreomycetidae</taxon>
        <taxon>Hypocreales</taxon>
        <taxon>Hypocreaceae</taxon>
        <taxon>Trichoderma</taxon>
    </lineage>
</organism>
<keyword evidence="3" id="KW-1185">Reference proteome</keyword>
<evidence type="ECO:0000256" key="1">
    <source>
        <dbReference type="SAM" id="MobiDB-lite"/>
    </source>
</evidence>
<comment type="caution">
    <text evidence="2">The sequence shown here is derived from an EMBL/GenBank/DDBJ whole genome shotgun (WGS) entry which is preliminary data.</text>
</comment>